<gene>
    <name evidence="2" type="ORF">U6A24_22965</name>
</gene>
<protein>
    <submittedName>
        <fullName evidence="2">DinB family protein</fullName>
    </submittedName>
</protein>
<evidence type="ECO:0000313" key="3">
    <source>
        <dbReference type="Proteomes" id="UP001327027"/>
    </source>
</evidence>
<comment type="caution">
    <text evidence="2">The sequence shown here is derived from an EMBL/GenBank/DDBJ whole genome shotgun (WGS) entry which is preliminary data.</text>
</comment>
<dbReference type="InterPro" id="IPR024775">
    <property type="entry name" value="DinB-like"/>
</dbReference>
<dbReference type="InterPro" id="IPR034660">
    <property type="entry name" value="DinB/YfiT-like"/>
</dbReference>
<name>A0ABU6A2F2_9FLAO</name>
<dbReference type="Gene3D" id="1.20.120.450">
    <property type="entry name" value="dinb family like domain"/>
    <property type="match status" value="1"/>
</dbReference>
<dbReference type="RefSeq" id="WP_324182379.1">
    <property type="nucleotide sequence ID" value="NZ_BAABAW010000005.1"/>
</dbReference>
<dbReference type="Proteomes" id="UP001327027">
    <property type="component" value="Unassembled WGS sequence"/>
</dbReference>
<evidence type="ECO:0000259" key="1">
    <source>
        <dbReference type="Pfam" id="PF12867"/>
    </source>
</evidence>
<reference evidence="2 3" key="1">
    <citation type="journal article" date="2013" name="Int. J. Syst. Evol. Microbiol.">
        <title>Aquimarina gracilis sp. nov., isolated from the gut microflora of a mussel, Mytilus coruscus, and emended description of Aquimarina spongiae.</title>
        <authorList>
            <person name="Park S.C."/>
            <person name="Choe H.N."/>
            <person name="Baik K.S."/>
            <person name="Seong C.N."/>
        </authorList>
    </citation>
    <scope>NUCLEOTIDE SEQUENCE [LARGE SCALE GENOMIC DNA]</scope>
    <source>
        <strain evidence="2 3">PSC32</strain>
    </source>
</reference>
<accession>A0ABU6A2F2</accession>
<dbReference type="SUPFAM" id="SSF109854">
    <property type="entry name" value="DinB/YfiT-like putative metalloenzymes"/>
    <property type="match status" value="1"/>
</dbReference>
<dbReference type="Pfam" id="PF12867">
    <property type="entry name" value="DinB_2"/>
    <property type="match status" value="1"/>
</dbReference>
<proteinExistence type="predicted"/>
<organism evidence="2 3">
    <name type="scientific">Aquimarina gracilis</name>
    <dbReference type="NCBI Taxonomy" id="874422"/>
    <lineage>
        <taxon>Bacteria</taxon>
        <taxon>Pseudomonadati</taxon>
        <taxon>Bacteroidota</taxon>
        <taxon>Flavobacteriia</taxon>
        <taxon>Flavobacteriales</taxon>
        <taxon>Flavobacteriaceae</taxon>
        <taxon>Aquimarina</taxon>
    </lineage>
</organism>
<evidence type="ECO:0000313" key="2">
    <source>
        <dbReference type="EMBL" id="MEB3348357.1"/>
    </source>
</evidence>
<keyword evidence="3" id="KW-1185">Reference proteome</keyword>
<dbReference type="EMBL" id="JAYKLX010000014">
    <property type="protein sequence ID" value="MEB3348357.1"/>
    <property type="molecule type" value="Genomic_DNA"/>
</dbReference>
<sequence>MKDLLEKLEKLIVKGRQTIIEMDGEILEYKESEMKWSKKEILGHLIDSAINNLQRFCEVQFIPEPYEIRKYNQNELVKVNLYQELDIETLLTLWISLNQQIVVVTSNIDKKTLDHSIKLDGNVDKTVRWLVVDYIDHMEHHMKQIKE</sequence>
<feature type="domain" description="DinB-like" evidence="1">
    <location>
        <begin position="22"/>
        <end position="145"/>
    </location>
</feature>